<evidence type="ECO:0000313" key="1">
    <source>
        <dbReference type="EMBL" id="KAF7429373.1"/>
    </source>
</evidence>
<reference evidence="1" key="1">
    <citation type="journal article" date="2020" name="G3 (Bethesda)">
        <title>High-Quality Assemblies for Three Invasive Social Wasps from the &lt;i&gt;Vespula&lt;/i&gt; Genus.</title>
        <authorList>
            <person name="Harrop T.W.R."/>
            <person name="Guhlin J."/>
            <person name="McLaughlin G.M."/>
            <person name="Permina E."/>
            <person name="Stockwell P."/>
            <person name="Gilligan J."/>
            <person name="Le Lec M.F."/>
            <person name="Gruber M.A.M."/>
            <person name="Quinn O."/>
            <person name="Lovegrove M."/>
            <person name="Duncan E.J."/>
            <person name="Remnant E.J."/>
            <person name="Van Eeckhoven J."/>
            <person name="Graham B."/>
            <person name="Knapp R.A."/>
            <person name="Langford K.W."/>
            <person name="Kronenberg Z."/>
            <person name="Press M.O."/>
            <person name="Eacker S.M."/>
            <person name="Wilson-Rankin E.E."/>
            <person name="Purcell J."/>
            <person name="Lester P.J."/>
            <person name="Dearden P.K."/>
        </authorList>
    </citation>
    <scope>NUCLEOTIDE SEQUENCE</scope>
    <source>
        <strain evidence="1">Volc-1</strain>
    </source>
</reference>
<keyword evidence="2" id="KW-1185">Reference proteome</keyword>
<comment type="caution">
    <text evidence="1">The sequence shown here is derived from an EMBL/GenBank/DDBJ whole genome shotgun (WGS) entry which is preliminary data.</text>
</comment>
<gene>
    <name evidence="1" type="ORF">H0235_005771</name>
</gene>
<dbReference type="Proteomes" id="UP000600918">
    <property type="component" value="Unassembled WGS sequence"/>
</dbReference>
<evidence type="ECO:0000313" key="2">
    <source>
        <dbReference type="Proteomes" id="UP000600918"/>
    </source>
</evidence>
<name>A0A834UBZ7_VESPE</name>
<organism evidence="1 2">
    <name type="scientific">Vespula pensylvanica</name>
    <name type="common">Western yellow jacket</name>
    <name type="synonym">Wasp</name>
    <dbReference type="NCBI Taxonomy" id="30213"/>
    <lineage>
        <taxon>Eukaryota</taxon>
        <taxon>Metazoa</taxon>
        <taxon>Ecdysozoa</taxon>
        <taxon>Arthropoda</taxon>
        <taxon>Hexapoda</taxon>
        <taxon>Insecta</taxon>
        <taxon>Pterygota</taxon>
        <taxon>Neoptera</taxon>
        <taxon>Endopterygota</taxon>
        <taxon>Hymenoptera</taxon>
        <taxon>Apocrita</taxon>
        <taxon>Aculeata</taxon>
        <taxon>Vespoidea</taxon>
        <taxon>Vespidae</taxon>
        <taxon>Vespinae</taxon>
        <taxon>Vespula</taxon>
    </lineage>
</organism>
<proteinExistence type="predicted"/>
<protein>
    <submittedName>
        <fullName evidence="1">Uncharacterized protein</fullName>
    </submittedName>
</protein>
<dbReference type="AlphaFoldDB" id="A0A834UBZ7"/>
<accession>A0A834UBZ7</accession>
<sequence>MLDIIVPVRVAEYRHFCFTPLRGSILTVILGLEIGGIGPFNKQNEINKTIAEPARGYPADQRKEGSRWYTSGKAVSTMSQLPTELTVVARVVDRNLEGEKRCNFVVVEEWKRGGRGGETELVIVKVKRRQVPARDMLLYIVASLGIVK</sequence>
<dbReference type="EMBL" id="JACSDY010000004">
    <property type="protein sequence ID" value="KAF7429373.1"/>
    <property type="molecule type" value="Genomic_DNA"/>
</dbReference>